<dbReference type="HOGENOM" id="CLU_586855_0_0_1"/>
<evidence type="ECO:0000256" key="1">
    <source>
        <dbReference type="ARBA" id="ARBA00004167"/>
    </source>
</evidence>
<evidence type="ECO:0000313" key="8">
    <source>
        <dbReference type="EMBL" id="GAO14937.1"/>
    </source>
</evidence>
<evidence type="ECO:0000313" key="11">
    <source>
        <dbReference type="Proteomes" id="UP000054053"/>
    </source>
</evidence>
<evidence type="ECO:0000313" key="10">
    <source>
        <dbReference type="Proteomes" id="UP000027002"/>
    </source>
</evidence>
<dbReference type="Proteomes" id="UP000027002">
    <property type="component" value="Chromosome 4"/>
</dbReference>
<comment type="subcellular location">
    <subcellularLocation>
        <location evidence="1">Membrane</location>
        <topology evidence="1">Single-pass membrane protein</topology>
    </subcellularLocation>
</comment>
<evidence type="ECO:0000256" key="5">
    <source>
        <dbReference type="SAM" id="MobiDB-lite"/>
    </source>
</evidence>
<keyword evidence="7" id="KW-0732">Signal</keyword>
<dbReference type="KEGG" id="uvi:66065883"/>
<evidence type="ECO:0000313" key="9">
    <source>
        <dbReference type="EMBL" id="QUC20864.1"/>
    </source>
</evidence>
<dbReference type="GO" id="GO:0016020">
    <property type="term" value="C:membrane"/>
    <property type="evidence" value="ECO:0007669"/>
    <property type="project" value="UniProtKB-SubCell"/>
</dbReference>
<evidence type="ECO:0000256" key="7">
    <source>
        <dbReference type="SAM" id="SignalP"/>
    </source>
</evidence>
<keyword evidence="2 6" id="KW-0812">Transmembrane</keyword>
<dbReference type="RefSeq" id="XP_042998537.1">
    <property type="nucleotide sequence ID" value="XM_043142603.1"/>
</dbReference>
<sequence>MRLSWGRMALGLVLGAQANRLQVRQTLIASTTIALATSPSLSPAPSSAANTTPASVSEPDNTPDNTVFLTATVTKQGEGSTVTSFTTVTVSTIITVTVTTTDIATTTVTRSGQDTATKVIYVTSTQVINAKRAVIEEEVFFALGPAHVPAEPTPVRGVAEFQAHLDPDRVRQVDKRAVVTNYVTVTLGLDGGVSTAVATVTKVIRSTTSTLQRTTSYITTTVQVNAKTTLTVTSTIILKLTMVSTGAVETSTAAPANTAGSGNNSGGGGGSSGSGSGGDGGLSTGAQAGIGVGVSVVGLAIVAGIVYLCMRRRRGPKPDPDDLLGPSSEVPVGAGTAGSRHSRPMSQGLASAPGSVPNRNPMLPNVHLEGYRGTAMGDGRAGYAKPDPYGAAYPPTRNATTNSRISALSAGDPLPRHPTPDAVTALSTTGRPDTAELGSEGAGAKWHNSEAAEMASDNPAAAKWHSDNAHEIDSQPVMSHQSGPVYEMAVESYR</sequence>
<keyword evidence="4 6" id="KW-0472">Membrane</keyword>
<organism evidence="8 11">
    <name type="scientific">Ustilaginoidea virens</name>
    <name type="common">Rice false smut fungus</name>
    <name type="synonym">Villosiclava virens</name>
    <dbReference type="NCBI Taxonomy" id="1159556"/>
    <lineage>
        <taxon>Eukaryota</taxon>
        <taxon>Fungi</taxon>
        <taxon>Dikarya</taxon>
        <taxon>Ascomycota</taxon>
        <taxon>Pezizomycotina</taxon>
        <taxon>Sordariomycetes</taxon>
        <taxon>Hypocreomycetidae</taxon>
        <taxon>Hypocreales</taxon>
        <taxon>Clavicipitaceae</taxon>
        <taxon>Ustilaginoidea</taxon>
    </lineage>
</organism>
<feature type="signal peptide" evidence="7">
    <location>
        <begin position="1"/>
        <end position="18"/>
    </location>
</feature>
<feature type="compositionally biased region" description="Low complexity" evidence="5">
    <location>
        <begin position="253"/>
        <end position="262"/>
    </location>
</feature>
<evidence type="ECO:0000256" key="3">
    <source>
        <dbReference type="ARBA" id="ARBA00022989"/>
    </source>
</evidence>
<protein>
    <submittedName>
        <fullName evidence="8">Uncharacterized protein</fullName>
    </submittedName>
</protein>
<accession>A0A063BTV3</accession>
<dbReference type="EMBL" id="CP072756">
    <property type="protein sequence ID" value="QUC20864.1"/>
    <property type="molecule type" value="Genomic_DNA"/>
</dbReference>
<dbReference type="GeneID" id="66065883"/>
<reference evidence="11" key="2">
    <citation type="journal article" date="2016" name="Genome Announc.">
        <title>Genome sequence of Ustilaginoidea virens IPU010, a rice pathogenic fungus causing false smut.</title>
        <authorList>
            <person name="Kumagai T."/>
            <person name="Ishii T."/>
            <person name="Terai G."/>
            <person name="Umemura M."/>
            <person name="Machida M."/>
            <person name="Asai K."/>
        </authorList>
    </citation>
    <scope>NUCLEOTIDE SEQUENCE [LARGE SCALE GENOMIC DNA]</scope>
    <source>
        <strain evidence="11">IPU010</strain>
    </source>
</reference>
<evidence type="ECO:0000256" key="4">
    <source>
        <dbReference type="ARBA" id="ARBA00023136"/>
    </source>
</evidence>
<keyword evidence="3 6" id="KW-1133">Transmembrane helix</keyword>
<feature type="compositionally biased region" description="Gly residues" evidence="5">
    <location>
        <begin position="263"/>
        <end position="279"/>
    </location>
</feature>
<reference evidence="8" key="1">
    <citation type="journal article" date="2016" name="Genome Announc.">
        <title>Genome Sequence of Ustilaginoidea virens IPU010, a Rice Pathogenic Fungus Causing False Smut.</title>
        <authorList>
            <person name="Kumagai T."/>
            <person name="Ishii T."/>
            <person name="Terai G."/>
            <person name="Umemura M."/>
            <person name="Machida M."/>
            <person name="Asai K."/>
        </authorList>
    </citation>
    <scope>NUCLEOTIDE SEQUENCE [LARGE SCALE GENOMIC DNA]</scope>
    <source>
        <strain evidence="8">IPU010</strain>
    </source>
</reference>
<evidence type="ECO:0000256" key="6">
    <source>
        <dbReference type="SAM" id="Phobius"/>
    </source>
</evidence>
<name>A0A063BTV3_USTVR</name>
<gene>
    <name evidence="9" type="ORF">UV8b_05105</name>
    <name evidence="8" type="ORF">UVI_02007750</name>
</gene>
<feature type="region of interest" description="Disordered" evidence="5">
    <location>
        <begin position="317"/>
        <end position="360"/>
    </location>
</feature>
<feature type="chain" id="PRO_5008195950" evidence="7">
    <location>
        <begin position="19"/>
        <end position="494"/>
    </location>
</feature>
<proteinExistence type="predicted"/>
<feature type="compositionally biased region" description="Low complexity" evidence="5">
    <location>
        <begin position="39"/>
        <end position="55"/>
    </location>
</feature>
<feature type="transmembrane region" description="Helical" evidence="6">
    <location>
        <begin position="288"/>
        <end position="310"/>
    </location>
</feature>
<reference evidence="9" key="3">
    <citation type="submission" date="2020-03" db="EMBL/GenBank/DDBJ databases">
        <title>A mixture of massive structural variations and highly conserved coding sequences in Ustilaginoidea virens genome.</title>
        <authorList>
            <person name="Zhang K."/>
            <person name="Zhao Z."/>
            <person name="Zhang Z."/>
            <person name="Li Y."/>
            <person name="Hsiang T."/>
            <person name="Sun W."/>
        </authorList>
    </citation>
    <scope>NUCLEOTIDE SEQUENCE</scope>
    <source>
        <strain evidence="9">UV-8b</strain>
    </source>
</reference>
<dbReference type="EMBL" id="BBTG02000003">
    <property type="protein sequence ID" value="GAO14937.1"/>
    <property type="molecule type" value="Genomic_DNA"/>
</dbReference>
<feature type="region of interest" description="Disordered" evidence="5">
    <location>
        <begin position="253"/>
        <end position="279"/>
    </location>
</feature>
<evidence type="ECO:0000256" key="2">
    <source>
        <dbReference type="ARBA" id="ARBA00022692"/>
    </source>
</evidence>
<dbReference type="Proteomes" id="UP000054053">
    <property type="component" value="Unassembled WGS sequence"/>
</dbReference>
<dbReference type="PANTHER" id="PTHR15549">
    <property type="entry name" value="PAIRED IMMUNOGLOBULIN-LIKE TYPE 2 RECEPTOR"/>
    <property type="match status" value="1"/>
</dbReference>
<keyword evidence="10" id="KW-1185">Reference proteome</keyword>
<feature type="region of interest" description="Disordered" evidence="5">
    <location>
        <begin position="39"/>
        <end position="65"/>
    </location>
</feature>
<dbReference type="AlphaFoldDB" id="A0A063BTV3"/>
<dbReference type="GO" id="GO:0071944">
    <property type="term" value="C:cell periphery"/>
    <property type="evidence" value="ECO:0007669"/>
    <property type="project" value="UniProtKB-ARBA"/>
</dbReference>
<dbReference type="InterPro" id="IPR051694">
    <property type="entry name" value="Immunoregulatory_rcpt-like"/>
</dbReference>
<dbReference type="OrthoDB" id="5103320at2759"/>